<sequence length="199" mass="23574">MNYLRVLIVAIMTYLGISNYVLRNKVNELDEELGDARNNIESYQSILSNKQNENRVLKLSIEDFKHSKDSLIQELSKTQDQLKIKNKKLKEVMSMSTVLTDTIVKTIPIDRNFNVELQSNPLTTIKINRMDSVITCIPEIYNHQDLFITEEKVYRKKYKNWFQRLIHFDFKKDKVESYKIINSNDLIRVLDTRIIKITK</sequence>
<evidence type="ECO:0000313" key="2">
    <source>
        <dbReference type="EMBL" id="QOR58552.1"/>
    </source>
</evidence>
<name>A0A7M1RXG6_9CAUD</name>
<organism evidence="2 3">
    <name type="scientific">uncultured phage cr1_1</name>
    <dbReference type="NCBI Taxonomy" id="2772064"/>
    <lineage>
        <taxon>Viruses</taxon>
        <taxon>Duplodnaviria</taxon>
        <taxon>Heunggongvirae</taxon>
        <taxon>Uroviricota</taxon>
        <taxon>Caudoviricetes</taxon>
        <taxon>Crassvirales</taxon>
        <taxon>Suoliviridae</taxon>
        <taxon>Boorivirinae</taxon>
        <taxon>Culoivirus</taxon>
        <taxon>Culoivirus americanus</taxon>
    </lineage>
</organism>
<dbReference type="GeneID" id="65129026"/>
<proteinExistence type="predicted"/>
<evidence type="ECO:0000256" key="1">
    <source>
        <dbReference type="SAM" id="Coils"/>
    </source>
</evidence>
<evidence type="ECO:0000313" key="3">
    <source>
        <dbReference type="Proteomes" id="UP000594063"/>
    </source>
</evidence>
<evidence type="ECO:0008006" key="4">
    <source>
        <dbReference type="Google" id="ProtNLM"/>
    </source>
</evidence>
<dbReference type="EMBL" id="MT774380">
    <property type="protein sequence ID" value="QOR58552.1"/>
    <property type="molecule type" value="Genomic_DNA"/>
</dbReference>
<protein>
    <recommendedName>
        <fullName evidence="4">Lysis regulatory protein</fullName>
    </recommendedName>
</protein>
<dbReference type="KEGG" id="vg:65129026"/>
<keyword evidence="3" id="KW-1185">Reference proteome</keyword>
<feature type="coiled-coil region" evidence="1">
    <location>
        <begin position="19"/>
        <end position="92"/>
    </location>
</feature>
<dbReference type="Proteomes" id="UP000594063">
    <property type="component" value="Segment"/>
</dbReference>
<reference evidence="2 3" key="1">
    <citation type="submission" date="2020-07" db="EMBL/GenBank/DDBJ databases">
        <title>Taxonomic proposal: Crassvirales, a new order of highly abundant and diverse bacterial viruses.</title>
        <authorList>
            <person name="Shkoporov A.N."/>
            <person name="Stockdale S.R."/>
            <person name="Guerin E."/>
            <person name="Ross R.P."/>
            <person name="Hill C."/>
        </authorList>
    </citation>
    <scope>NUCLEOTIDE SEQUENCE [LARGE SCALE GENOMIC DNA]</scope>
</reference>
<accession>A0A7M1RXG6</accession>
<dbReference type="RefSeq" id="YP_010110710.1">
    <property type="nucleotide sequence ID" value="NC_055873.1"/>
</dbReference>
<keyword evidence="1" id="KW-0175">Coiled coil</keyword>